<name>A0A7G7BN18_9ACTN</name>
<dbReference type="InterPro" id="IPR013538">
    <property type="entry name" value="ASHA1/2-like_C"/>
</dbReference>
<dbReference type="RefSeq" id="WP_185300209.1">
    <property type="nucleotide sequence ID" value="NZ_CP045702.1"/>
</dbReference>
<proteinExistence type="inferred from homology"/>
<dbReference type="Pfam" id="PF08327">
    <property type="entry name" value="AHSA1"/>
    <property type="match status" value="1"/>
</dbReference>
<sequence>MSAIERGFGETRDDGTQVLRFTVRLPHPVPRVWAAVAGSEGLGSWLAVADPFEPRIGGAVTLRGPDSERDGAVGDASGTVTAWDVERVAEYTFEPPHGRIRFHLEPPRGDHVVLRFTHEFHGDDARRAERLDVWHARFERLAASLDG</sequence>
<dbReference type="Gene3D" id="3.30.530.20">
    <property type="match status" value="1"/>
</dbReference>
<dbReference type="SUPFAM" id="SSF55961">
    <property type="entry name" value="Bet v1-like"/>
    <property type="match status" value="1"/>
</dbReference>
<feature type="domain" description="Activator of Hsp90 ATPase homologue 1/2-like C-terminal" evidence="2">
    <location>
        <begin position="27"/>
        <end position="145"/>
    </location>
</feature>
<dbReference type="KEGG" id="sfiy:F0344_20775"/>
<dbReference type="EMBL" id="CP045702">
    <property type="protein sequence ID" value="QNE76733.1"/>
    <property type="molecule type" value="Genomic_DNA"/>
</dbReference>
<accession>A0A7G7BN18</accession>
<evidence type="ECO:0000256" key="1">
    <source>
        <dbReference type="ARBA" id="ARBA00006817"/>
    </source>
</evidence>
<dbReference type="Proteomes" id="UP000515307">
    <property type="component" value="Chromosome"/>
</dbReference>
<dbReference type="InterPro" id="IPR023393">
    <property type="entry name" value="START-like_dom_sf"/>
</dbReference>
<dbReference type="AlphaFoldDB" id="A0A7G7BN18"/>
<protein>
    <recommendedName>
        <fullName evidence="2">Activator of Hsp90 ATPase homologue 1/2-like C-terminal domain-containing protein</fullName>
    </recommendedName>
</protein>
<comment type="similarity">
    <text evidence="1">Belongs to the AHA1 family.</text>
</comment>
<evidence type="ECO:0000313" key="3">
    <source>
        <dbReference type="EMBL" id="QNE76733.1"/>
    </source>
</evidence>
<gene>
    <name evidence="3" type="ORF">F0344_20775</name>
</gene>
<organism evidence="3 4">
    <name type="scientific">Streptomyces finlayi</name>
    <dbReference type="NCBI Taxonomy" id="67296"/>
    <lineage>
        <taxon>Bacteria</taxon>
        <taxon>Bacillati</taxon>
        <taxon>Actinomycetota</taxon>
        <taxon>Actinomycetes</taxon>
        <taxon>Kitasatosporales</taxon>
        <taxon>Streptomycetaceae</taxon>
        <taxon>Streptomyces</taxon>
    </lineage>
</organism>
<evidence type="ECO:0000259" key="2">
    <source>
        <dbReference type="Pfam" id="PF08327"/>
    </source>
</evidence>
<reference evidence="4" key="1">
    <citation type="submission" date="2019-10" db="EMBL/GenBank/DDBJ databases">
        <title>Antimicrobial potential of Antarctic Bacteria.</title>
        <authorList>
            <person name="Benaud N."/>
            <person name="Edwards R.J."/>
            <person name="Ferrari B.C."/>
        </authorList>
    </citation>
    <scope>NUCLEOTIDE SEQUENCE [LARGE SCALE GENOMIC DNA]</scope>
    <source>
        <strain evidence="4">NBSH44</strain>
    </source>
</reference>
<evidence type="ECO:0000313" key="4">
    <source>
        <dbReference type="Proteomes" id="UP000515307"/>
    </source>
</evidence>
<keyword evidence="4" id="KW-1185">Reference proteome</keyword>